<gene>
    <name evidence="1" type="ORF">SAMN02746009_03600</name>
</gene>
<reference evidence="2" key="1">
    <citation type="submission" date="2016-11" db="EMBL/GenBank/DDBJ databases">
        <authorList>
            <person name="Varghese N."/>
            <person name="Submissions S."/>
        </authorList>
    </citation>
    <scope>NUCLEOTIDE SEQUENCE [LARGE SCALE GENOMIC DNA]</scope>
    <source>
        <strain evidence="2">DSM 18569</strain>
    </source>
</reference>
<evidence type="ECO:0000313" key="2">
    <source>
        <dbReference type="Proteomes" id="UP000183947"/>
    </source>
</evidence>
<protein>
    <submittedName>
        <fullName evidence="1">Uncharacterized protein</fullName>
    </submittedName>
</protein>
<proteinExistence type="predicted"/>
<sequence>MPTSDYGGQGAPSHNKGEFTVDYSLNTTRWGRRERRKVFNEYDKAKAFYDSIDDSAAIWDTTRYAELCEAKSRIAYYCGVLESRKSAADTLTVHTVASELDGATMMFGRNLRGSGWKLRVDSVKELTEEEYNLLDPAADIQLVIPKKQR</sequence>
<dbReference type="AlphaFoldDB" id="A0A1M7EGL1"/>
<name>A0A1M7EGL1_9BACT</name>
<organism evidence="1 2">
    <name type="scientific">Hymenobacter psychrotolerans DSM 18569</name>
    <dbReference type="NCBI Taxonomy" id="1121959"/>
    <lineage>
        <taxon>Bacteria</taxon>
        <taxon>Pseudomonadati</taxon>
        <taxon>Bacteroidota</taxon>
        <taxon>Cytophagia</taxon>
        <taxon>Cytophagales</taxon>
        <taxon>Hymenobacteraceae</taxon>
        <taxon>Hymenobacter</taxon>
    </lineage>
</organism>
<dbReference type="EMBL" id="FRAS01000025">
    <property type="protein sequence ID" value="SHL90770.1"/>
    <property type="molecule type" value="Genomic_DNA"/>
</dbReference>
<accession>A0A1M7EGL1</accession>
<dbReference type="OrthoDB" id="9893579at2"/>
<evidence type="ECO:0000313" key="1">
    <source>
        <dbReference type="EMBL" id="SHL90770.1"/>
    </source>
</evidence>
<dbReference type="Proteomes" id="UP000183947">
    <property type="component" value="Unassembled WGS sequence"/>
</dbReference>
<keyword evidence="2" id="KW-1185">Reference proteome</keyword>
<dbReference type="STRING" id="1121959.SAMN02746009_03600"/>
<dbReference type="RefSeq" id="WP_073288110.1">
    <property type="nucleotide sequence ID" value="NZ_FRAS01000025.1"/>
</dbReference>